<dbReference type="STRING" id="1178515.SY83_13125"/>
<dbReference type="GO" id="GO:0016757">
    <property type="term" value="F:glycosyltransferase activity"/>
    <property type="evidence" value="ECO:0007669"/>
    <property type="project" value="InterPro"/>
</dbReference>
<dbReference type="AlphaFoldDB" id="A0A172TJ31"/>
<keyword evidence="1" id="KW-0808">Transferase</keyword>
<organism evidence="3 4">
    <name type="scientific">Paenibacillus swuensis</name>
    <dbReference type="NCBI Taxonomy" id="1178515"/>
    <lineage>
        <taxon>Bacteria</taxon>
        <taxon>Bacillati</taxon>
        <taxon>Bacillota</taxon>
        <taxon>Bacilli</taxon>
        <taxon>Bacillales</taxon>
        <taxon>Paenibacillaceae</taxon>
        <taxon>Paenibacillus</taxon>
    </lineage>
</organism>
<dbReference type="CDD" id="cd03801">
    <property type="entry name" value="GT4_PimA-like"/>
    <property type="match status" value="1"/>
</dbReference>
<gene>
    <name evidence="3" type="ORF">SY83_13125</name>
</gene>
<dbReference type="OrthoDB" id="9787617at2"/>
<dbReference type="InterPro" id="IPR001296">
    <property type="entry name" value="Glyco_trans_1"/>
</dbReference>
<proteinExistence type="predicted"/>
<dbReference type="PANTHER" id="PTHR46401">
    <property type="entry name" value="GLYCOSYLTRANSFERASE WBBK-RELATED"/>
    <property type="match status" value="1"/>
</dbReference>
<feature type="domain" description="Glycosyl transferase family 1" evidence="2">
    <location>
        <begin position="170"/>
        <end position="329"/>
    </location>
</feature>
<dbReference type="PANTHER" id="PTHR46401:SF2">
    <property type="entry name" value="GLYCOSYLTRANSFERASE WBBK-RELATED"/>
    <property type="match status" value="1"/>
</dbReference>
<evidence type="ECO:0000313" key="3">
    <source>
        <dbReference type="EMBL" id="ANE47051.1"/>
    </source>
</evidence>
<accession>A0A172TJ31</accession>
<dbReference type="EMBL" id="CP011388">
    <property type="protein sequence ID" value="ANE47051.1"/>
    <property type="molecule type" value="Genomic_DNA"/>
</dbReference>
<dbReference type="Proteomes" id="UP000076927">
    <property type="component" value="Chromosome"/>
</dbReference>
<dbReference type="GO" id="GO:0009103">
    <property type="term" value="P:lipopolysaccharide biosynthetic process"/>
    <property type="evidence" value="ECO:0007669"/>
    <property type="project" value="TreeGrafter"/>
</dbReference>
<reference evidence="3 4" key="1">
    <citation type="submission" date="2015-01" db="EMBL/GenBank/DDBJ databases">
        <title>Paenibacillus swuensis/DY6/whole genome sequencing.</title>
        <authorList>
            <person name="Kim M.K."/>
            <person name="Srinivasan S."/>
            <person name="Lee J.-J."/>
        </authorList>
    </citation>
    <scope>NUCLEOTIDE SEQUENCE [LARGE SCALE GENOMIC DNA]</scope>
    <source>
        <strain evidence="3 4">DY6</strain>
    </source>
</reference>
<name>A0A172TJ31_9BACL</name>
<dbReference type="PATRIC" id="fig|1178515.4.peg.2631"/>
<dbReference type="KEGG" id="pswu:SY83_13125"/>
<protein>
    <recommendedName>
        <fullName evidence="2">Glycosyl transferase family 1 domain-containing protein</fullName>
    </recommendedName>
</protein>
<dbReference type="SUPFAM" id="SSF53756">
    <property type="entry name" value="UDP-Glycosyltransferase/glycogen phosphorylase"/>
    <property type="match status" value="1"/>
</dbReference>
<dbReference type="RefSeq" id="WP_068607171.1">
    <property type="nucleotide sequence ID" value="NZ_CP011388.1"/>
</dbReference>
<evidence type="ECO:0000256" key="1">
    <source>
        <dbReference type="ARBA" id="ARBA00022679"/>
    </source>
</evidence>
<dbReference type="Pfam" id="PF00534">
    <property type="entry name" value="Glycos_transf_1"/>
    <property type="match status" value="1"/>
</dbReference>
<sequence length="352" mass="40393">MEINQLLSTVSYGDAVSNSALTIMRLLRDHGIKSNIYAENVHPKLKQIVKDISDCPKNKNIIYHKSIGSQISETIRHYKKKKVMIYHNITPSQFFSGYSNDAEHLCKWGREQLGTLKPHVDAAFGDSEYNCNELINLGYENVNVLPLLVNFNDFEETQPNSKILENISKVKGTKLLFVGRIAPNKKQEDIIKTFYVYKKYFDAESKLYLVGNYLGMERYYLELKKLISIYNLDRDVVISGHVTFDEIVAYYQKSDVFLVMSEHEGFCVPLLEAMHHEIPIVCFNSSALPETLGNGGILFKEKNHQVVAGVIHYLQKNPQLRDTIITNQKRILEEQGSEKTSKDFIEKILSVF</sequence>
<dbReference type="Gene3D" id="3.40.50.2000">
    <property type="entry name" value="Glycogen Phosphorylase B"/>
    <property type="match status" value="2"/>
</dbReference>
<keyword evidence="4" id="KW-1185">Reference proteome</keyword>
<evidence type="ECO:0000259" key="2">
    <source>
        <dbReference type="Pfam" id="PF00534"/>
    </source>
</evidence>
<evidence type="ECO:0000313" key="4">
    <source>
        <dbReference type="Proteomes" id="UP000076927"/>
    </source>
</evidence>